<sequence length="350" mass="37110">MPRAPARVASRRTAGSPGHHQSARSRCSTARPVAQPTALQRDRPERARSSEQAPVRSAPRTSSPAGAVASPPGASTRPAAPTPPAAPASSAASSIGNPALSLVPPHSGSPRCPHRSGIQRSRPPTASTATSLLHLPGHIVRSRHRPRVDIDRPEPDPGQVRVPNSLSRISGAAEEHRARAVQVRSDEPLQRLAASRLRVVLHLPDDTSPFKVDAPVGTGRSSPHVDESPASKCSRRDLLRGLPIAGATMLRGGKLESGPRQRRPEALTELHGGNPLRARLGPWGTAQFIAPSEQDLRIDGHSPVRRSSEHFPQRGEVLVEPRDPVQHVEQVGPEVGPARANALGDACQLA</sequence>
<feature type="compositionally biased region" description="Basic and acidic residues" evidence="1">
    <location>
        <begin position="40"/>
        <end position="49"/>
    </location>
</feature>
<feature type="region of interest" description="Disordered" evidence="1">
    <location>
        <begin position="211"/>
        <end position="232"/>
    </location>
</feature>
<evidence type="ECO:0000256" key="1">
    <source>
        <dbReference type="SAM" id="MobiDB-lite"/>
    </source>
</evidence>
<dbReference type="Proteomes" id="UP000186235">
    <property type="component" value="Unassembled WGS sequence"/>
</dbReference>
<organism evidence="2 3">
    <name type="scientific">Cellulosimicrobium aquatile</name>
    <dbReference type="NCBI Taxonomy" id="1612203"/>
    <lineage>
        <taxon>Bacteria</taxon>
        <taxon>Bacillati</taxon>
        <taxon>Actinomycetota</taxon>
        <taxon>Actinomycetes</taxon>
        <taxon>Micrococcales</taxon>
        <taxon>Promicromonosporaceae</taxon>
        <taxon>Cellulosimicrobium</taxon>
    </lineage>
</organism>
<evidence type="ECO:0000313" key="2">
    <source>
        <dbReference type="EMBL" id="SIQ46027.1"/>
    </source>
</evidence>
<keyword evidence="3" id="KW-1185">Reference proteome</keyword>
<protein>
    <submittedName>
        <fullName evidence="2">Uncharacterized protein</fullName>
    </submittedName>
</protein>
<proteinExistence type="predicted"/>
<evidence type="ECO:0000313" key="3">
    <source>
        <dbReference type="Proteomes" id="UP000186235"/>
    </source>
</evidence>
<accession>A0A1N6SYG9</accession>
<feature type="region of interest" description="Disordered" evidence="1">
    <location>
        <begin position="330"/>
        <end position="350"/>
    </location>
</feature>
<dbReference type="EMBL" id="FTMI01000004">
    <property type="protein sequence ID" value="SIQ46027.1"/>
    <property type="molecule type" value="Genomic_DNA"/>
</dbReference>
<feature type="compositionally biased region" description="Polar residues" evidence="1">
    <location>
        <begin position="118"/>
        <end position="131"/>
    </location>
</feature>
<feature type="compositionally biased region" description="Low complexity" evidence="1">
    <location>
        <begin position="62"/>
        <end position="79"/>
    </location>
</feature>
<gene>
    <name evidence="2" type="ORF">SAMN05518682_2580</name>
</gene>
<name>A0A1N6SYG9_9MICO</name>
<reference evidence="3" key="1">
    <citation type="submission" date="2017-01" db="EMBL/GenBank/DDBJ databases">
        <authorList>
            <person name="Varghese N."/>
            <person name="Submissions S."/>
        </authorList>
    </citation>
    <scope>NUCLEOTIDE SEQUENCE [LARGE SCALE GENOMIC DNA]</scope>
    <source>
        <strain evidence="3">3bp</strain>
    </source>
</reference>
<dbReference type="AlphaFoldDB" id="A0A1N6SYG9"/>
<feature type="compositionally biased region" description="Basic and acidic residues" evidence="1">
    <location>
        <begin position="223"/>
        <end position="232"/>
    </location>
</feature>
<feature type="region of interest" description="Disordered" evidence="1">
    <location>
        <begin position="1"/>
        <end position="164"/>
    </location>
</feature>